<dbReference type="InterPro" id="IPR045028">
    <property type="entry name" value="DinG/Rad3-like"/>
</dbReference>
<feature type="domain" description="Helicase ATP-binding" evidence="14">
    <location>
        <begin position="12"/>
        <end position="278"/>
    </location>
</feature>
<name>A0A5C1ABA6_9BACT</name>
<dbReference type="GO" id="GO:0003677">
    <property type="term" value="F:DNA binding"/>
    <property type="evidence" value="ECO:0007669"/>
    <property type="project" value="UniProtKB-KW"/>
</dbReference>
<evidence type="ECO:0000256" key="2">
    <source>
        <dbReference type="ARBA" id="ARBA00022723"/>
    </source>
</evidence>
<keyword evidence="5 15" id="KW-0347">Helicase</keyword>
<evidence type="ECO:0000256" key="7">
    <source>
        <dbReference type="ARBA" id="ARBA00023004"/>
    </source>
</evidence>
<keyword evidence="8" id="KW-0411">Iron-sulfur</keyword>
<evidence type="ECO:0000313" key="15">
    <source>
        <dbReference type="EMBL" id="QEL15507.1"/>
    </source>
</evidence>
<evidence type="ECO:0000259" key="14">
    <source>
        <dbReference type="PROSITE" id="PS51193"/>
    </source>
</evidence>
<evidence type="ECO:0000256" key="9">
    <source>
        <dbReference type="ARBA" id="ARBA00023125"/>
    </source>
</evidence>
<keyword evidence="6" id="KW-0067">ATP-binding</keyword>
<dbReference type="GO" id="GO:0043139">
    <property type="term" value="F:5'-3' DNA helicase activity"/>
    <property type="evidence" value="ECO:0007669"/>
    <property type="project" value="UniProtKB-EC"/>
</dbReference>
<gene>
    <name evidence="15" type="ORF">PX52LOC_02431</name>
</gene>
<dbReference type="Pfam" id="PF13307">
    <property type="entry name" value="Helicase_C_2"/>
    <property type="match status" value="1"/>
</dbReference>
<comment type="cofactor">
    <cofactor evidence="1">
        <name>[4Fe-4S] cluster</name>
        <dbReference type="ChEBI" id="CHEBI:49883"/>
    </cofactor>
</comment>
<keyword evidence="3" id="KW-0547">Nucleotide-binding</keyword>
<keyword evidence="2" id="KW-0479">Metal-binding</keyword>
<dbReference type="AlphaFoldDB" id="A0A5C1ABA6"/>
<dbReference type="RefSeq" id="WP_149110314.1">
    <property type="nucleotide sequence ID" value="NZ_CP042425.1"/>
</dbReference>
<evidence type="ECO:0000256" key="10">
    <source>
        <dbReference type="ARBA" id="ARBA00023235"/>
    </source>
</evidence>
<dbReference type="SMART" id="SM00487">
    <property type="entry name" value="DEXDc"/>
    <property type="match status" value="1"/>
</dbReference>
<keyword evidence="7" id="KW-0408">Iron</keyword>
<evidence type="ECO:0000256" key="3">
    <source>
        <dbReference type="ARBA" id="ARBA00022741"/>
    </source>
</evidence>
<keyword evidence="10" id="KW-0413">Isomerase</keyword>
<dbReference type="InterPro" id="IPR014013">
    <property type="entry name" value="Helic_SF1/SF2_ATP-bd_DinG/Rad3"/>
</dbReference>
<dbReference type="GO" id="GO:0006139">
    <property type="term" value="P:nucleobase-containing compound metabolic process"/>
    <property type="evidence" value="ECO:0007669"/>
    <property type="project" value="InterPro"/>
</dbReference>
<organism evidence="15 16">
    <name type="scientific">Limnoglobus roseus</name>
    <dbReference type="NCBI Taxonomy" id="2598579"/>
    <lineage>
        <taxon>Bacteria</taxon>
        <taxon>Pseudomonadati</taxon>
        <taxon>Planctomycetota</taxon>
        <taxon>Planctomycetia</taxon>
        <taxon>Gemmatales</taxon>
        <taxon>Gemmataceae</taxon>
        <taxon>Limnoglobus</taxon>
    </lineage>
</organism>
<dbReference type="InterPro" id="IPR010614">
    <property type="entry name" value="RAD3-like_helicase_DEAD"/>
</dbReference>
<dbReference type="SUPFAM" id="SSF52540">
    <property type="entry name" value="P-loop containing nucleoside triphosphate hydrolases"/>
    <property type="match status" value="1"/>
</dbReference>
<dbReference type="Proteomes" id="UP000324974">
    <property type="component" value="Chromosome"/>
</dbReference>
<evidence type="ECO:0000256" key="5">
    <source>
        <dbReference type="ARBA" id="ARBA00022806"/>
    </source>
</evidence>
<protein>
    <recommendedName>
        <fullName evidence="12">DNA 5'-3' helicase</fullName>
        <ecNumber evidence="12">5.6.2.3</ecNumber>
    </recommendedName>
</protein>
<keyword evidence="9" id="KW-0238">DNA-binding</keyword>
<evidence type="ECO:0000313" key="16">
    <source>
        <dbReference type="Proteomes" id="UP000324974"/>
    </source>
</evidence>
<dbReference type="Pfam" id="PF06733">
    <property type="entry name" value="DEAD_2"/>
    <property type="match status" value="1"/>
</dbReference>
<dbReference type="GO" id="GO:0016818">
    <property type="term" value="F:hydrolase activity, acting on acid anhydrides, in phosphorus-containing anhydrides"/>
    <property type="evidence" value="ECO:0007669"/>
    <property type="project" value="InterPro"/>
</dbReference>
<reference evidence="16" key="1">
    <citation type="submission" date="2019-08" db="EMBL/GenBank/DDBJ databases">
        <title>Limnoglobus roseus gen. nov., sp. nov., a novel freshwater planctomycete with a giant genome from the family Gemmataceae.</title>
        <authorList>
            <person name="Kulichevskaya I.S."/>
            <person name="Naumoff D.G."/>
            <person name="Miroshnikov K."/>
            <person name="Ivanova A."/>
            <person name="Philippov D.A."/>
            <person name="Hakobyan A."/>
            <person name="Rijpstra I.C."/>
            <person name="Sinninghe Damste J.S."/>
            <person name="Liesack W."/>
            <person name="Dedysh S.N."/>
        </authorList>
    </citation>
    <scope>NUCLEOTIDE SEQUENCE [LARGE SCALE GENOMIC DNA]</scope>
    <source>
        <strain evidence="16">PX52</strain>
    </source>
</reference>
<dbReference type="InterPro" id="IPR014001">
    <property type="entry name" value="Helicase_ATP-bd"/>
</dbReference>
<dbReference type="EC" id="5.6.2.3" evidence="12"/>
<dbReference type="InterPro" id="IPR027417">
    <property type="entry name" value="P-loop_NTPase"/>
</dbReference>
<evidence type="ECO:0000256" key="1">
    <source>
        <dbReference type="ARBA" id="ARBA00001966"/>
    </source>
</evidence>
<dbReference type="PROSITE" id="PS51193">
    <property type="entry name" value="HELICASE_ATP_BIND_2"/>
    <property type="match status" value="1"/>
</dbReference>
<dbReference type="GO" id="GO:0046872">
    <property type="term" value="F:metal ion binding"/>
    <property type="evidence" value="ECO:0007669"/>
    <property type="project" value="UniProtKB-KW"/>
</dbReference>
<dbReference type="EMBL" id="CP042425">
    <property type="protein sequence ID" value="QEL15507.1"/>
    <property type="molecule type" value="Genomic_DNA"/>
</dbReference>
<dbReference type="SMART" id="SM00491">
    <property type="entry name" value="HELICc2"/>
    <property type="match status" value="1"/>
</dbReference>
<keyword evidence="4" id="KW-0378">Hydrolase</keyword>
<dbReference type="Gene3D" id="3.40.50.300">
    <property type="entry name" value="P-loop containing nucleotide triphosphate hydrolases"/>
    <property type="match status" value="2"/>
</dbReference>
<dbReference type="Pfam" id="PF00270">
    <property type="entry name" value="DEAD"/>
    <property type="match status" value="1"/>
</dbReference>
<accession>A0A5C1ABA6</accession>
<evidence type="ECO:0000256" key="12">
    <source>
        <dbReference type="ARBA" id="ARBA00044969"/>
    </source>
</evidence>
<dbReference type="InterPro" id="IPR006555">
    <property type="entry name" value="ATP-dep_Helicase_C"/>
</dbReference>
<dbReference type="OrthoDB" id="9803913at2"/>
<evidence type="ECO:0000256" key="13">
    <source>
        <dbReference type="ARBA" id="ARBA00048954"/>
    </source>
</evidence>
<evidence type="ECO:0000256" key="8">
    <source>
        <dbReference type="ARBA" id="ARBA00023014"/>
    </source>
</evidence>
<evidence type="ECO:0000256" key="6">
    <source>
        <dbReference type="ARBA" id="ARBA00022840"/>
    </source>
</evidence>
<proteinExistence type="inferred from homology"/>
<evidence type="ECO:0000256" key="11">
    <source>
        <dbReference type="ARBA" id="ARBA00038058"/>
    </source>
</evidence>
<dbReference type="PANTHER" id="PTHR11472">
    <property type="entry name" value="DNA REPAIR DEAD HELICASE RAD3/XP-D SUBFAMILY MEMBER"/>
    <property type="match status" value="1"/>
</dbReference>
<comment type="similarity">
    <text evidence="11">Belongs to the helicase family. DinG subfamily.</text>
</comment>
<keyword evidence="16" id="KW-1185">Reference proteome</keyword>
<dbReference type="KEGG" id="lrs:PX52LOC_02431"/>
<evidence type="ECO:0000256" key="4">
    <source>
        <dbReference type="ARBA" id="ARBA00022801"/>
    </source>
</evidence>
<dbReference type="GO" id="GO:0005524">
    <property type="term" value="F:ATP binding"/>
    <property type="evidence" value="ECO:0007669"/>
    <property type="project" value="UniProtKB-KW"/>
</dbReference>
<dbReference type="FunFam" id="3.40.50.300:FF:000437">
    <property type="entry name" value="ATP-dependent DNA helicase DinG"/>
    <property type="match status" value="1"/>
</dbReference>
<dbReference type="PANTHER" id="PTHR11472:SF34">
    <property type="entry name" value="REGULATOR OF TELOMERE ELONGATION HELICASE 1"/>
    <property type="match status" value="1"/>
</dbReference>
<dbReference type="InterPro" id="IPR011545">
    <property type="entry name" value="DEAD/DEAH_box_helicase_dom"/>
</dbReference>
<comment type="catalytic activity">
    <reaction evidence="13">
        <text>ATP + H2O = ADP + phosphate + H(+)</text>
        <dbReference type="Rhea" id="RHEA:13065"/>
        <dbReference type="ChEBI" id="CHEBI:15377"/>
        <dbReference type="ChEBI" id="CHEBI:15378"/>
        <dbReference type="ChEBI" id="CHEBI:30616"/>
        <dbReference type="ChEBI" id="CHEBI:43474"/>
        <dbReference type="ChEBI" id="CHEBI:456216"/>
        <dbReference type="EC" id="5.6.2.3"/>
    </reaction>
</comment>
<dbReference type="GO" id="GO:0051536">
    <property type="term" value="F:iron-sulfur cluster binding"/>
    <property type="evidence" value="ECO:0007669"/>
    <property type="project" value="UniProtKB-KW"/>
</dbReference>
<sequence>MNLTKLLSPGGQLADRMPGFEARPQQVEMANAVAAALKKDGKLMVEAGTGVGKSFAYLVPAVAAVSDRKDYRVVVSTHTIALQNQLIEKDIPFLQKALPFEFRPVLVKGRGNYVSLRRLRVAQQRMGTLFADPVALQQLQIVGKWSRKTTDGTRSDLPLQPYPSVWDAVESDSGNCLGRNCPHYQECFYYKARKSVYGANLLIVNHALFFSDLALRRQGGGLLPDYNAVIFDEAHTLEDVAADHLGLQVSQGGVEYILSQILAPRGNRGVLAAHGDAASFVQMDNARQAADRFFGAVHEWHQLQGRTNGRVRTAGIVPDFLSEELEKLATVLTAIANKLSAEEEKVELSSKATRLTALANTVRQWLAQDLKGQVYWVDVKTTMGRAKVSLASAPIEVGEALKQQLYDKVPAVVLTSATLSTGGREGFAHVQHRLGLDEADTLQLGSPFDYQTQVQLHLFRETMPDPAGRSADFEEQVIKKLPDYLAKTEGRAFVLFTSYSFLNRAADRLRPWAAKNGYTLFCQGEGMPAGKMLEQFRTTPRAVLFGVDSFWAGVDVRGEALSNVIITKLPFAVPDRPLTEARLEVIQADGGNPFMTYQVPLAAIKLKQGFGRLIRTATDKGIVVLFDPRVLTKPYGKQFLEALPECQTFVDGEPMNREAKKPKARRGA</sequence>